<dbReference type="Gene3D" id="1.20.120.230">
    <property type="entry name" value="Alpha-catenin/vinculin-like"/>
    <property type="match status" value="3"/>
</dbReference>
<comment type="caution">
    <text evidence="5">The sequence shown here is derived from an EMBL/GenBank/DDBJ whole genome shotgun (WGS) entry which is preliminary data.</text>
</comment>
<dbReference type="GO" id="GO:0051015">
    <property type="term" value="F:actin filament binding"/>
    <property type="evidence" value="ECO:0007669"/>
    <property type="project" value="InterPro"/>
</dbReference>
<organism evidence="5 6">
    <name type="scientific">Atlantisia rogersi</name>
    <name type="common">Inaccessible Island rail</name>
    <dbReference type="NCBI Taxonomy" id="2478892"/>
    <lineage>
        <taxon>Eukaryota</taxon>
        <taxon>Metazoa</taxon>
        <taxon>Chordata</taxon>
        <taxon>Craniata</taxon>
        <taxon>Vertebrata</taxon>
        <taxon>Euteleostomi</taxon>
        <taxon>Archelosauria</taxon>
        <taxon>Archosauria</taxon>
        <taxon>Dinosauria</taxon>
        <taxon>Saurischia</taxon>
        <taxon>Theropoda</taxon>
        <taxon>Coelurosauria</taxon>
        <taxon>Aves</taxon>
        <taxon>Neognathae</taxon>
        <taxon>Neoaves</taxon>
        <taxon>Gruiformes</taxon>
        <taxon>Rallidae</taxon>
        <taxon>Atlantisia</taxon>
    </lineage>
</organism>
<dbReference type="GO" id="GO:0016342">
    <property type="term" value="C:catenin complex"/>
    <property type="evidence" value="ECO:0007669"/>
    <property type="project" value="TreeGrafter"/>
</dbReference>
<dbReference type="OrthoDB" id="29742at2759"/>
<sequence length="1070" mass="116192">IQAASWLLECLSVLRDAGGRPGVLAAFRAVSQALLLLSSLTAQRLQELRDCPLQRSLAHTLQLLQKCVPLLHRAKHSQLKRSHSQHGTLASDHAFQLMEGTIRELTSLLMESTGSREPGDRGGTFSQHVSRLLALLSHPDPANLSDTELSAHTEAIIFHCMLLADSSRSDLRLDLVRRCRVLLQLRKSICGHVSQREREGWSGPSWGEGSLEQECRTMREEVEDLDRAALTATLCQVLDTFVEGTEPLRRLVEGALSLAGTGSFPEGQGGFLKQLQPLTTTFFTHAQQTLRAADFVLARCTNPQTAGEIGEQAECLRRLLVRLPALLTGRSGDAAGERSGEQLRSLSHTWAVTTARLLRCFEATVSMPELLQLSLQEMAGHREGWERALERQDAEGLSWHAARLTAWAQWMVGATTRHVDRATDPIFRNGLLVWVEQLAHSILELKAVAALPPERLSQLQSRDDISKVVSCLMDAARCVQEGLDGSNHPDILSPLRARVRSAAVAQDLGLSLSHAGLETITNGAAVQEDVLGHPSPRAGNSQPGVVPGKGDTHPIVIALLAATSAHDTAAIDSACSALLELSHGCVAAAREALPVADPPQAEALGQHQEIVLMTGALVSLARDMAPQQPHRPGSLLPTAHSLSERLRETTECLAAVAGSWYSLAQQVFGFISSADFLRGKEALDETMAGLAGAVQLAGDIASTAWSEGNPLSSETWESFLQVQAKFSRAQVNTKVLLEKAVSFKGSCQTGEASLELHCVQWAVSTHVLLCAMDQFIGRDILLLRELRSAVKNKLCWRSLLAAVSENSLRLQEAARLSYLSCPEDSSCSEILALREEIKVLMEALLEASSALWVSPQPGPSLRVRFELLQRELALRAKALLLHLERVNTQHLRVIRDVLGPALSPLSQEGRERSREAFEEKAGQLMANVQWVKSTLQDVLEASTQLPSPANLLSIAEHLLVLTSDAVGTASQLLQSHQDKGHLHLDSTVCYWSAAAHYLVRQLGAAQGISPHVLQLITQRLQNARDQRSPSSPIKPSPAPDTPGHPKSAGTSQSRTGQAGRAAREACEMVW</sequence>
<accession>A0A7L3WQH5</accession>
<dbReference type="SUPFAM" id="SSF47220">
    <property type="entry name" value="alpha-catenin/vinculin-like"/>
    <property type="match status" value="1"/>
</dbReference>
<proteinExistence type="inferred from homology"/>
<keyword evidence="3" id="KW-0963">Cytoplasm</keyword>
<dbReference type="GO" id="GO:0016477">
    <property type="term" value="P:cell migration"/>
    <property type="evidence" value="ECO:0007669"/>
    <property type="project" value="TreeGrafter"/>
</dbReference>
<dbReference type="GO" id="GO:0098609">
    <property type="term" value="P:cell-cell adhesion"/>
    <property type="evidence" value="ECO:0007669"/>
    <property type="project" value="TreeGrafter"/>
</dbReference>
<evidence type="ECO:0000313" key="5">
    <source>
        <dbReference type="EMBL" id="NXV78870.1"/>
    </source>
</evidence>
<reference evidence="5 6" key="1">
    <citation type="submission" date="2019-09" db="EMBL/GenBank/DDBJ databases">
        <title>Bird 10,000 Genomes (B10K) Project - Family phase.</title>
        <authorList>
            <person name="Zhang G."/>
        </authorList>
    </citation>
    <scope>NUCLEOTIDE SEQUENCE [LARGE SCALE GENOMIC DNA]</scope>
    <source>
        <strain evidence="5">OUT-0055</strain>
        <tissue evidence="5">Blood</tissue>
    </source>
</reference>
<dbReference type="GO" id="GO:0008013">
    <property type="term" value="F:beta-catenin binding"/>
    <property type="evidence" value="ECO:0007669"/>
    <property type="project" value="TreeGrafter"/>
</dbReference>
<dbReference type="AlphaFoldDB" id="A0A7L3WQH5"/>
<feature type="compositionally biased region" description="Pro residues" evidence="4">
    <location>
        <begin position="1032"/>
        <end position="1042"/>
    </location>
</feature>
<feature type="compositionally biased region" description="Basic and acidic residues" evidence="4">
    <location>
        <begin position="1061"/>
        <end position="1070"/>
    </location>
</feature>
<keyword evidence="6" id="KW-1185">Reference proteome</keyword>
<dbReference type="PANTHER" id="PTHR18914:SF30">
    <property type="entry name" value="VINCULIN_ALPHA-CATENIN FAMILY MEMBER 1"/>
    <property type="match status" value="1"/>
</dbReference>
<comment type="subcellular location">
    <subcellularLocation>
        <location evidence="1">Cytoplasm</location>
    </subcellularLocation>
</comment>
<dbReference type="InterPro" id="IPR036723">
    <property type="entry name" value="Alpha-catenin/vinculin-like_sf"/>
</dbReference>
<dbReference type="PANTHER" id="PTHR18914">
    <property type="entry name" value="ALPHA CATENIN"/>
    <property type="match status" value="1"/>
</dbReference>
<dbReference type="Proteomes" id="UP000518911">
    <property type="component" value="Unassembled WGS sequence"/>
</dbReference>
<feature type="non-terminal residue" evidence="5">
    <location>
        <position position="1"/>
    </location>
</feature>
<dbReference type="GO" id="GO:0005912">
    <property type="term" value="C:adherens junction"/>
    <property type="evidence" value="ECO:0007669"/>
    <property type="project" value="TreeGrafter"/>
</dbReference>
<evidence type="ECO:0000256" key="4">
    <source>
        <dbReference type="SAM" id="MobiDB-lite"/>
    </source>
</evidence>
<protein>
    <submittedName>
        <fullName evidence="5">CTNA1 protein</fullName>
    </submittedName>
</protein>
<dbReference type="Pfam" id="PF01044">
    <property type="entry name" value="Vinculin"/>
    <property type="match status" value="1"/>
</dbReference>
<evidence type="ECO:0000313" key="6">
    <source>
        <dbReference type="Proteomes" id="UP000518911"/>
    </source>
</evidence>
<dbReference type="InterPro" id="IPR006077">
    <property type="entry name" value="Vinculin/catenin"/>
</dbReference>
<evidence type="ECO:0000256" key="3">
    <source>
        <dbReference type="ARBA" id="ARBA00022490"/>
    </source>
</evidence>
<feature type="region of interest" description="Disordered" evidence="4">
    <location>
        <begin position="1021"/>
        <end position="1070"/>
    </location>
</feature>
<comment type="similarity">
    <text evidence="2">Belongs to the vinculin/alpha-catenin family.</text>
</comment>
<evidence type="ECO:0000256" key="1">
    <source>
        <dbReference type="ARBA" id="ARBA00004496"/>
    </source>
</evidence>
<feature type="non-terminal residue" evidence="5">
    <location>
        <position position="1070"/>
    </location>
</feature>
<name>A0A7L3WQH5_9GRUI</name>
<gene>
    <name evidence="5" type="primary">Ctnna1_1</name>
    <name evidence="5" type="ORF">ATLROG_R05423</name>
</gene>
<evidence type="ECO:0000256" key="2">
    <source>
        <dbReference type="ARBA" id="ARBA00008376"/>
    </source>
</evidence>
<dbReference type="EMBL" id="VZUJ01090341">
    <property type="protein sequence ID" value="NXV78870.1"/>
    <property type="molecule type" value="Genomic_DNA"/>
</dbReference>
<dbReference type="GO" id="GO:0005737">
    <property type="term" value="C:cytoplasm"/>
    <property type="evidence" value="ECO:0007669"/>
    <property type="project" value="UniProtKB-SubCell"/>
</dbReference>